<dbReference type="RefSeq" id="WP_022521600.1">
    <property type="nucleotide sequence ID" value="NZ_CP054580.1"/>
</dbReference>
<sequence length="261" mass="28531">MKTLLITGAGGRVGKILRPHLRQRYRLRLLDTQPIETITSTEEGIVGDLRDPVTLQQAVQGVDGILHLACVHGTELDFEDTLDVNYRATLALLEAARQAAVGRFIFASSHHVVGQYHADDLPGDDASPAPDSYYGLSKAFGEAACAMYAQRYGIGTLSIRIGNADPSVIDARRRRLWISARDLAQLIDIGMTHEQLKHAIVYGISRSPDPMFKNTSAQTLGYCPQDNAEDFIDPKFINFEAMPEAEGPDYVGGGYAGSQLK</sequence>
<dbReference type="Pfam" id="PF01370">
    <property type="entry name" value="Epimerase"/>
    <property type="match status" value="1"/>
</dbReference>
<dbReference type="AlphaFoldDB" id="A0AAP9T2M8"/>
<evidence type="ECO:0000313" key="5">
    <source>
        <dbReference type="EMBL" id="QKS25626.1"/>
    </source>
</evidence>
<dbReference type="SUPFAM" id="SSF51735">
    <property type="entry name" value="NAD(P)-binding Rossmann-fold domains"/>
    <property type="match status" value="1"/>
</dbReference>
<evidence type="ECO:0000259" key="4">
    <source>
        <dbReference type="Pfam" id="PF01370"/>
    </source>
</evidence>
<keyword evidence="6" id="KW-1185">Reference proteome</keyword>
<evidence type="ECO:0000256" key="2">
    <source>
        <dbReference type="ARBA" id="ARBA00023002"/>
    </source>
</evidence>
<protein>
    <submittedName>
        <fullName evidence="5">Uronate dehydrogenase</fullName>
        <ecNumber evidence="5">1.1.1.203</ecNumber>
    </submittedName>
</protein>
<proteinExistence type="inferred from homology"/>
<dbReference type="InterPro" id="IPR036291">
    <property type="entry name" value="NAD(P)-bd_dom_sf"/>
</dbReference>
<dbReference type="Proteomes" id="UP000509761">
    <property type="component" value="Chromosome"/>
</dbReference>
<keyword evidence="3" id="KW-0520">NAD</keyword>
<dbReference type="PANTHER" id="PTHR43103:SF5">
    <property type="entry name" value="4-EPIMERASE, PUTATIVE (AFU_ORTHOLOGUE AFUA_7G00360)-RELATED"/>
    <property type="match status" value="1"/>
</dbReference>
<accession>A0AAP9T2M8</accession>
<evidence type="ECO:0000256" key="3">
    <source>
        <dbReference type="ARBA" id="ARBA00023027"/>
    </source>
</evidence>
<organism evidence="5 6">
    <name type="scientific">Vreelandella titanicae</name>
    <dbReference type="NCBI Taxonomy" id="664683"/>
    <lineage>
        <taxon>Bacteria</taxon>
        <taxon>Pseudomonadati</taxon>
        <taxon>Pseudomonadota</taxon>
        <taxon>Gammaproteobacteria</taxon>
        <taxon>Oceanospirillales</taxon>
        <taxon>Halomonadaceae</taxon>
        <taxon>Vreelandella</taxon>
    </lineage>
</organism>
<name>A0AAP9T2M8_9GAMM</name>
<reference evidence="5 6" key="1">
    <citation type="submission" date="2019-12" db="EMBL/GenBank/DDBJ databases">
        <title>Genome sequencing and assembly of endphytes of Porphyra tenera.</title>
        <authorList>
            <person name="Park J.M."/>
            <person name="Shin R."/>
            <person name="Jo S.H."/>
        </authorList>
    </citation>
    <scope>NUCLEOTIDE SEQUENCE [LARGE SCALE GENOMIC DNA]</scope>
    <source>
        <strain evidence="5 6">GPM3</strain>
    </source>
</reference>
<dbReference type="Gene3D" id="3.40.50.720">
    <property type="entry name" value="NAD(P)-binding Rossmann-like Domain"/>
    <property type="match status" value="1"/>
</dbReference>
<feature type="domain" description="NAD-dependent epimerase/dehydratase" evidence="4">
    <location>
        <begin position="5"/>
        <end position="163"/>
    </location>
</feature>
<keyword evidence="2 5" id="KW-0560">Oxidoreductase</keyword>
<dbReference type="InterPro" id="IPR001509">
    <property type="entry name" value="Epimerase_deHydtase"/>
</dbReference>
<dbReference type="PANTHER" id="PTHR43103">
    <property type="entry name" value="NUCLEOSIDE-DIPHOSPHATE-SUGAR EPIMERASE"/>
    <property type="match status" value="1"/>
</dbReference>
<dbReference type="EC" id="1.1.1.203" evidence="5"/>
<comment type="similarity">
    <text evidence="1">Belongs to the NAD(P)-dependent epimerase/dehydratase family.</text>
</comment>
<dbReference type="GO" id="GO:0050388">
    <property type="term" value="F:uronate dehydrogenase activity"/>
    <property type="evidence" value="ECO:0007669"/>
    <property type="project" value="UniProtKB-EC"/>
</dbReference>
<evidence type="ECO:0000313" key="6">
    <source>
        <dbReference type="Proteomes" id="UP000509761"/>
    </source>
</evidence>
<evidence type="ECO:0000256" key="1">
    <source>
        <dbReference type="ARBA" id="ARBA00007637"/>
    </source>
</evidence>
<gene>
    <name evidence="5" type="ORF">FX987_03422</name>
</gene>
<dbReference type="EMBL" id="CP054580">
    <property type="protein sequence ID" value="QKS25626.1"/>
    <property type="molecule type" value="Genomic_DNA"/>
</dbReference>